<proteinExistence type="predicted"/>
<evidence type="ECO:0000256" key="6">
    <source>
        <dbReference type="ARBA" id="ARBA00022989"/>
    </source>
</evidence>
<evidence type="ECO:0000256" key="9">
    <source>
        <dbReference type="SAM" id="Phobius"/>
    </source>
</evidence>
<sequence>MSDTDTDTDSGSGSGSPTRLDRRGYRRVVAAATVGTLVEVYDLLVYGYFAGILAEQFFPRQDPTAALLSTFAVLALGSVVRPLGAILFGHIGDRLGRRTALVASVLLMSGSTMAFGLLPTYHSVGILAPVLLLVCRVLQGLSASGELTGANVLVLEHAPRDRRGRAVAMVNVAGNLGAFTAAAVGFGLARLLEPEQLAAWGWRVAFLIAGLIGLVGLYVRTRVLESPEFVALGDAPRRGRAPFVRTLRSAKRRLLVVTVWTAASSLGGFMLVGFLPTYLMREGRMSPADAFAANGLSIIVLGLSTMLGGYLVDRFPVRRVAIGVVIGAALTSVPAFLLIVRSGSFAGAVAGQSLWALFLGASGMLGAVLSVVLFPVPIRFTGTALASNLAVALIGSSAPYVSASLIAATGSPLSPAIYVLVVSAGALFAAIFGLSAGVRLSRGPGDVRTAESS</sequence>
<feature type="transmembrane region" description="Helical" evidence="9">
    <location>
        <begin position="166"/>
        <end position="188"/>
    </location>
</feature>
<feature type="transmembrane region" description="Helical" evidence="9">
    <location>
        <begin position="28"/>
        <end position="53"/>
    </location>
</feature>
<evidence type="ECO:0000256" key="8">
    <source>
        <dbReference type="SAM" id="MobiDB-lite"/>
    </source>
</evidence>
<feature type="transmembrane region" description="Helical" evidence="9">
    <location>
        <begin position="291"/>
        <end position="312"/>
    </location>
</feature>
<dbReference type="InterPro" id="IPR020846">
    <property type="entry name" value="MFS_dom"/>
</dbReference>
<feature type="transmembrane region" description="Helical" evidence="9">
    <location>
        <begin position="100"/>
        <end position="118"/>
    </location>
</feature>
<evidence type="ECO:0000256" key="4">
    <source>
        <dbReference type="ARBA" id="ARBA00022692"/>
    </source>
</evidence>
<dbReference type="Proteomes" id="UP000481360">
    <property type="component" value="Unassembled WGS sequence"/>
</dbReference>
<dbReference type="EMBL" id="JAAMPJ010000009">
    <property type="protein sequence ID" value="NGY63185.1"/>
    <property type="molecule type" value="Genomic_DNA"/>
</dbReference>
<organism evidence="11 12">
    <name type="scientific">Lentzea alba</name>
    <dbReference type="NCBI Taxonomy" id="2714351"/>
    <lineage>
        <taxon>Bacteria</taxon>
        <taxon>Bacillati</taxon>
        <taxon>Actinomycetota</taxon>
        <taxon>Actinomycetes</taxon>
        <taxon>Pseudonocardiales</taxon>
        <taxon>Pseudonocardiaceae</taxon>
        <taxon>Lentzea</taxon>
    </lineage>
</organism>
<keyword evidence="12" id="KW-1185">Reference proteome</keyword>
<gene>
    <name evidence="11" type="ORF">G7043_30125</name>
</gene>
<evidence type="ECO:0000256" key="5">
    <source>
        <dbReference type="ARBA" id="ARBA00022847"/>
    </source>
</evidence>
<feature type="transmembrane region" description="Helical" evidence="9">
    <location>
        <begin position="200"/>
        <end position="219"/>
    </location>
</feature>
<dbReference type="Gene3D" id="1.20.1250.20">
    <property type="entry name" value="MFS general substrate transporter like domains"/>
    <property type="match status" value="2"/>
</dbReference>
<accession>A0A7C9RTQ6</accession>
<dbReference type="RefSeq" id="WP_166051338.1">
    <property type="nucleotide sequence ID" value="NZ_JAAMPJ010000009.1"/>
</dbReference>
<keyword evidence="4 9" id="KW-0812">Transmembrane</keyword>
<comment type="subcellular location">
    <subcellularLocation>
        <location evidence="1">Cell membrane</location>
        <topology evidence="1">Multi-pass membrane protein</topology>
    </subcellularLocation>
</comment>
<dbReference type="SUPFAM" id="SSF103473">
    <property type="entry name" value="MFS general substrate transporter"/>
    <property type="match status" value="1"/>
</dbReference>
<evidence type="ECO:0000256" key="7">
    <source>
        <dbReference type="ARBA" id="ARBA00023136"/>
    </source>
</evidence>
<feature type="transmembrane region" description="Helical" evidence="9">
    <location>
        <begin position="388"/>
        <end position="410"/>
    </location>
</feature>
<dbReference type="PANTHER" id="PTHR43528:SF1">
    <property type="entry name" value="ALPHA-KETOGLUTARATE PERMEASE"/>
    <property type="match status" value="1"/>
</dbReference>
<evidence type="ECO:0000259" key="10">
    <source>
        <dbReference type="PROSITE" id="PS50850"/>
    </source>
</evidence>
<evidence type="ECO:0000256" key="3">
    <source>
        <dbReference type="ARBA" id="ARBA00022475"/>
    </source>
</evidence>
<dbReference type="InterPro" id="IPR036259">
    <property type="entry name" value="MFS_trans_sf"/>
</dbReference>
<evidence type="ECO:0000256" key="2">
    <source>
        <dbReference type="ARBA" id="ARBA00022448"/>
    </source>
</evidence>
<feature type="transmembrane region" description="Helical" evidence="9">
    <location>
        <begin position="130"/>
        <end position="154"/>
    </location>
</feature>
<keyword evidence="2" id="KW-0813">Transport</keyword>
<keyword evidence="3" id="KW-1003">Cell membrane</keyword>
<feature type="domain" description="Major facilitator superfamily (MFS) profile" evidence="10">
    <location>
        <begin position="28"/>
        <end position="441"/>
    </location>
</feature>
<dbReference type="GO" id="GO:0005886">
    <property type="term" value="C:plasma membrane"/>
    <property type="evidence" value="ECO:0007669"/>
    <property type="project" value="UniProtKB-SubCell"/>
</dbReference>
<keyword evidence="5" id="KW-0769">Symport</keyword>
<comment type="caution">
    <text evidence="11">The sequence shown here is derived from an EMBL/GenBank/DDBJ whole genome shotgun (WGS) entry which is preliminary data.</text>
</comment>
<dbReference type="InterPro" id="IPR051084">
    <property type="entry name" value="H+-coupled_symporters"/>
</dbReference>
<feature type="transmembrane region" description="Helical" evidence="9">
    <location>
        <begin position="319"/>
        <end position="340"/>
    </location>
</feature>
<reference evidence="11 12" key="1">
    <citation type="submission" date="2020-03" db="EMBL/GenBank/DDBJ databases">
        <title>Isolation and identification of active actinomycetes.</title>
        <authorList>
            <person name="Sun X."/>
        </authorList>
    </citation>
    <scope>NUCLEOTIDE SEQUENCE [LARGE SCALE GENOMIC DNA]</scope>
    <source>
        <strain evidence="11 12">NEAU-D13</strain>
    </source>
</reference>
<feature type="transmembrane region" description="Helical" evidence="9">
    <location>
        <begin position="254"/>
        <end position="279"/>
    </location>
</feature>
<feature type="transmembrane region" description="Helical" evidence="9">
    <location>
        <begin position="416"/>
        <end position="438"/>
    </location>
</feature>
<dbReference type="GO" id="GO:0015293">
    <property type="term" value="F:symporter activity"/>
    <property type="evidence" value="ECO:0007669"/>
    <property type="project" value="UniProtKB-KW"/>
</dbReference>
<evidence type="ECO:0000256" key="1">
    <source>
        <dbReference type="ARBA" id="ARBA00004651"/>
    </source>
</evidence>
<evidence type="ECO:0000313" key="12">
    <source>
        <dbReference type="Proteomes" id="UP000481360"/>
    </source>
</evidence>
<keyword evidence="7 9" id="KW-0472">Membrane</keyword>
<dbReference type="AlphaFoldDB" id="A0A7C9RTQ6"/>
<feature type="transmembrane region" description="Helical" evidence="9">
    <location>
        <begin position="65"/>
        <end position="88"/>
    </location>
</feature>
<protein>
    <submittedName>
        <fullName evidence="11">MHS family MFS transporter</fullName>
    </submittedName>
</protein>
<feature type="transmembrane region" description="Helical" evidence="9">
    <location>
        <begin position="352"/>
        <end position="376"/>
    </location>
</feature>
<evidence type="ECO:0000313" key="11">
    <source>
        <dbReference type="EMBL" id="NGY63185.1"/>
    </source>
</evidence>
<dbReference type="PROSITE" id="PS50850">
    <property type="entry name" value="MFS"/>
    <property type="match status" value="1"/>
</dbReference>
<dbReference type="Pfam" id="PF07690">
    <property type="entry name" value="MFS_1"/>
    <property type="match status" value="1"/>
</dbReference>
<keyword evidence="6 9" id="KW-1133">Transmembrane helix</keyword>
<feature type="region of interest" description="Disordered" evidence="8">
    <location>
        <begin position="1"/>
        <end position="20"/>
    </location>
</feature>
<dbReference type="InterPro" id="IPR011701">
    <property type="entry name" value="MFS"/>
</dbReference>
<name>A0A7C9RTQ6_9PSEU</name>
<dbReference type="PANTHER" id="PTHR43528">
    <property type="entry name" value="ALPHA-KETOGLUTARATE PERMEASE"/>
    <property type="match status" value="1"/>
</dbReference>